<evidence type="ECO:0000313" key="2">
    <source>
        <dbReference type="Ensembl" id="ENSPKIP00000018842.1"/>
    </source>
</evidence>
<reference evidence="2" key="1">
    <citation type="submission" date="2025-08" db="UniProtKB">
        <authorList>
            <consortium name="Ensembl"/>
        </authorList>
    </citation>
    <scope>IDENTIFICATION</scope>
</reference>
<dbReference type="Proteomes" id="UP000261540">
    <property type="component" value="Unplaced"/>
</dbReference>
<accession>A0A3B3RJN2</accession>
<sequence length="110" mass="11954">MRQSSSLNNAACRLCPAGRSPSLGVRAADPRQSGGYRQVPQHAVPMDINLHAAVLQIFYRPNIISEHWGSGLAAHSKLDDPQWGSYTLMSLFPALPSIPALPSPSYILFI</sequence>
<organism evidence="2 3">
    <name type="scientific">Paramormyrops kingsleyae</name>
    <dbReference type="NCBI Taxonomy" id="1676925"/>
    <lineage>
        <taxon>Eukaryota</taxon>
        <taxon>Metazoa</taxon>
        <taxon>Chordata</taxon>
        <taxon>Craniata</taxon>
        <taxon>Vertebrata</taxon>
        <taxon>Euteleostomi</taxon>
        <taxon>Actinopterygii</taxon>
        <taxon>Neopterygii</taxon>
        <taxon>Teleostei</taxon>
        <taxon>Osteoglossocephala</taxon>
        <taxon>Osteoglossomorpha</taxon>
        <taxon>Osteoglossiformes</taxon>
        <taxon>Mormyridae</taxon>
        <taxon>Paramormyrops</taxon>
    </lineage>
</organism>
<evidence type="ECO:0000256" key="1">
    <source>
        <dbReference type="SAM" id="MobiDB-lite"/>
    </source>
</evidence>
<feature type="region of interest" description="Disordered" evidence="1">
    <location>
        <begin position="16"/>
        <end position="36"/>
    </location>
</feature>
<evidence type="ECO:0000313" key="3">
    <source>
        <dbReference type="Proteomes" id="UP000261540"/>
    </source>
</evidence>
<proteinExistence type="predicted"/>
<keyword evidence="3" id="KW-1185">Reference proteome</keyword>
<dbReference type="Ensembl" id="ENSPKIT00000035678.1">
    <property type="protein sequence ID" value="ENSPKIP00000018842.1"/>
    <property type="gene ID" value="ENSPKIG00000004253.1"/>
</dbReference>
<dbReference type="AlphaFoldDB" id="A0A3B3RJN2"/>
<name>A0A3B3RJN2_9TELE</name>
<reference evidence="2" key="2">
    <citation type="submission" date="2025-09" db="UniProtKB">
        <authorList>
            <consortium name="Ensembl"/>
        </authorList>
    </citation>
    <scope>IDENTIFICATION</scope>
</reference>
<protein>
    <submittedName>
        <fullName evidence="2">Uncharacterized protein</fullName>
    </submittedName>
</protein>